<comment type="function">
    <text evidence="15">Stores iron in a soluble, non-toxic, readily available form. Important for iron homeostasis. Iron is taken up in the ferrous form and deposited as ferric hydroxides after oxidation.</text>
</comment>
<keyword evidence="9 14" id="KW-0408">Iron</keyword>
<dbReference type="InterPro" id="IPR001519">
    <property type="entry name" value="Ferritin"/>
</dbReference>
<dbReference type="EC" id="1.16.3.1" evidence="15"/>
<proteinExistence type="inferred from homology"/>
<dbReference type="PANTHER" id="PTHR11431:SF43">
    <property type="entry name" value="FERRITIN"/>
    <property type="match status" value="1"/>
</dbReference>
<dbReference type="Pfam" id="PF00210">
    <property type="entry name" value="Ferritin"/>
    <property type="match status" value="1"/>
</dbReference>
<dbReference type="GO" id="GO:0006879">
    <property type="term" value="P:intracellular iron ion homeostasis"/>
    <property type="evidence" value="ECO:0007669"/>
    <property type="project" value="UniProtKB-KW"/>
</dbReference>
<dbReference type="InterPro" id="IPR008331">
    <property type="entry name" value="Ferritin_DPS_dom"/>
</dbReference>
<evidence type="ECO:0000256" key="13">
    <source>
        <dbReference type="ARBA" id="ARBA00063343"/>
    </source>
</evidence>
<dbReference type="GO" id="GO:0008198">
    <property type="term" value="F:ferrous iron binding"/>
    <property type="evidence" value="ECO:0007669"/>
    <property type="project" value="TreeGrafter"/>
</dbReference>
<feature type="binding site" evidence="14">
    <location>
        <position position="219"/>
    </location>
    <ligand>
        <name>Fe cation</name>
        <dbReference type="ChEBI" id="CHEBI:24875"/>
        <label>1</label>
    </ligand>
</feature>
<evidence type="ECO:0000259" key="17">
    <source>
        <dbReference type="PROSITE" id="PS50905"/>
    </source>
</evidence>
<evidence type="ECO:0000256" key="6">
    <source>
        <dbReference type="ARBA" id="ARBA00022723"/>
    </source>
</evidence>
<gene>
    <name evidence="18" type="primary">FERH</name>
    <name evidence="18" type="ORF">g.165985</name>
</gene>
<sequence length="355" mass="40207">MVNIDKRRNRTPTGRRRRRTKASDRRAARRSGPDNERFVNAYRVTHPPAVHGQSYRATSPQCLCCYKPRFRKPATIVFRTVTVPEAHYRAAPENRRSSSRPFANDRLSCDVYCQFPARTPDMLKFIVLAAILLAGYCVQGADSVLSKRASRLPSCRSKLMDAPTDWITMEDPCTEKMREQIQTEFVASMTYLAMGAYFAQDTVNRPGFAKMFFESASEERQHAIKIIGYLLMRGKLTSDVGQLIRDPQPLGSTYSSGADALKNALILEASVTRKITEMAKVCETEFEKVNATGHFERTMNDYHLVDWLTGDFLNEQYEGQRDLAGKLSTLNKMMESHGALGEFLFDKKLLNGNSV</sequence>
<feature type="binding site" evidence="14">
    <location>
        <position position="316"/>
    </location>
    <ligand>
        <name>Fe cation</name>
        <dbReference type="ChEBI" id="CHEBI:24875"/>
        <label>1</label>
    </ligand>
</feature>
<feature type="binding site" evidence="14">
    <location>
        <position position="222"/>
    </location>
    <ligand>
        <name>Fe cation</name>
        <dbReference type="ChEBI" id="CHEBI:24875"/>
        <label>1</label>
    </ligand>
</feature>
<dbReference type="InterPro" id="IPR012347">
    <property type="entry name" value="Ferritin-like"/>
</dbReference>
<dbReference type="GO" id="GO:0006826">
    <property type="term" value="P:iron ion transport"/>
    <property type="evidence" value="ECO:0007669"/>
    <property type="project" value="InterPro"/>
</dbReference>
<feature type="binding site" evidence="14">
    <location>
        <position position="268"/>
    </location>
    <ligand>
        <name>Fe cation</name>
        <dbReference type="ChEBI" id="CHEBI:24875"/>
        <label>1</label>
    </ligand>
</feature>
<evidence type="ECO:0000256" key="4">
    <source>
        <dbReference type="ARBA" id="ARBA00022434"/>
    </source>
</evidence>
<feature type="domain" description="Ferritin-like diiron" evidence="17">
    <location>
        <begin position="167"/>
        <end position="334"/>
    </location>
</feature>
<evidence type="ECO:0000256" key="11">
    <source>
        <dbReference type="ARBA" id="ARBA00023157"/>
    </source>
</evidence>
<evidence type="ECO:0000256" key="7">
    <source>
        <dbReference type="ARBA" id="ARBA00022729"/>
    </source>
</evidence>
<feature type="binding site" evidence="14">
    <location>
        <position position="184"/>
    </location>
    <ligand>
        <name>Fe cation</name>
        <dbReference type="ChEBI" id="CHEBI:24875"/>
        <label>1</label>
    </ligand>
</feature>
<comment type="subunit">
    <text evidence="13">Oligomer of 12 light (L) chains and 12 heavy (H) chains; L and H chains are disulfide-linked. The functional molecule forms a roughly spherical shell with a diameter of 12 nm and contains a central cavity into which the insoluble ferric iron core is deposited.</text>
</comment>
<evidence type="ECO:0000256" key="15">
    <source>
        <dbReference type="RuleBase" id="RU361145"/>
    </source>
</evidence>
<dbReference type="GO" id="GO:0008199">
    <property type="term" value="F:ferric iron binding"/>
    <property type="evidence" value="ECO:0007669"/>
    <property type="project" value="InterPro"/>
</dbReference>
<dbReference type="InterPro" id="IPR009040">
    <property type="entry name" value="Ferritin-like_diiron"/>
</dbReference>
<dbReference type="PANTHER" id="PTHR11431">
    <property type="entry name" value="FERRITIN"/>
    <property type="match status" value="1"/>
</dbReference>
<evidence type="ECO:0000313" key="18">
    <source>
        <dbReference type="EMBL" id="MBY72461.1"/>
    </source>
</evidence>
<name>A0A2S2Q4D1_9HEMI</name>
<evidence type="ECO:0000256" key="9">
    <source>
        <dbReference type="ARBA" id="ARBA00023004"/>
    </source>
</evidence>
<evidence type="ECO:0000256" key="1">
    <source>
        <dbReference type="ARBA" id="ARBA00004555"/>
    </source>
</evidence>
<evidence type="ECO:0000256" key="3">
    <source>
        <dbReference type="ARBA" id="ARBA00007513"/>
    </source>
</evidence>
<reference evidence="18" key="1">
    <citation type="submission" date="2018-04" db="EMBL/GenBank/DDBJ databases">
        <title>Transcriptome assembly of Sipha flava.</title>
        <authorList>
            <person name="Scully E.D."/>
            <person name="Geib S.M."/>
            <person name="Palmer N.A."/>
            <person name="Koch K."/>
            <person name="Bradshaw J."/>
            <person name="Heng-Moss T."/>
            <person name="Sarath G."/>
        </authorList>
    </citation>
    <scope>NUCLEOTIDE SEQUENCE</scope>
</reference>
<evidence type="ECO:0000256" key="10">
    <source>
        <dbReference type="ARBA" id="ARBA00023034"/>
    </source>
</evidence>
<evidence type="ECO:0000256" key="14">
    <source>
        <dbReference type="PIRSR" id="PIRSR601519-1"/>
    </source>
</evidence>
<keyword evidence="7" id="KW-0732">Signal</keyword>
<dbReference type="OrthoDB" id="186462at2759"/>
<dbReference type="FunFam" id="1.20.1260.10:FF:000017">
    <property type="entry name" value="Ferritin"/>
    <property type="match status" value="1"/>
</dbReference>
<keyword evidence="11" id="KW-1015">Disulfide bond</keyword>
<dbReference type="Gene3D" id="1.20.1260.10">
    <property type="match status" value="1"/>
</dbReference>
<dbReference type="CDD" id="cd01056">
    <property type="entry name" value="Euk_Ferritin"/>
    <property type="match status" value="1"/>
</dbReference>
<comment type="similarity">
    <text evidence="3 15">Belongs to the ferritin family.</text>
</comment>
<evidence type="ECO:0000256" key="16">
    <source>
        <dbReference type="SAM" id="MobiDB-lite"/>
    </source>
</evidence>
<organism evidence="18">
    <name type="scientific">Sipha flava</name>
    <name type="common">yellow sugarcane aphid</name>
    <dbReference type="NCBI Taxonomy" id="143950"/>
    <lineage>
        <taxon>Eukaryota</taxon>
        <taxon>Metazoa</taxon>
        <taxon>Ecdysozoa</taxon>
        <taxon>Arthropoda</taxon>
        <taxon>Hexapoda</taxon>
        <taxon>Insecta</taxon>
        <taxon>Pterygota</taxon>
        <taxon>Neoptera</taxon>
        <taxon>Paraneoptera</taxon>
        <taxon>Hemiptera</taxon>
        <taxon>Sternorrhyncha</taxon>
        <taxon>Aphidomorpha</taxon>
        <taxon>Aphidoidea</taxon>
        <taxon>Aphididae</taxon>
        <taxon>Sipha</taxon>
    </lineage>
</organism>
<dbReference type="GO" id="GO:0004322">
    <property type="term" value="F:ferroxidase activity"/>
    <property type="evidence" value="ECO:0007669"/>
    <property type="project" value="UniProtKB-EC"/>
</dbReference>
<keyword evidence="4 15" id="KW-0409">Iron storage</keyword>
<dbReference type="GO" id="GO:0005794">
    <property type="term" value="C:Golgi apparatus"/>
    <property type="evidence" value="ECO:0007669"/>
    <property type="project" value="UniProtKB-SubCell"/>
</dbReference>
<dbReference type="PROSITE" id="PS50905">
    <property type="entry name" value="FERRITIN_LIKE"/>
    <property type="match status" value="1"/>
</dbReference>
<comment type="catalytic activity">
    <reaction evidence="12 15">
        <text>4 Fe(2+) + O2 + 4 H(+) = 4 Fe(3+) + 2 H2O</text>
        <dbReference type="Rhea" id="RHEA:11148"/>
        <dbReference type="ChEBI" id="CHEBI:15377"/>
        <dbReference type="ChEBI" id="CHEBI:15378"/>
        <dbReference type="ChEBI" id="CHEBI:15379"/>
        <dbReference type="ChEBI" id="CHEBI:29033"/>
        <dbReference type="ChEBI" id="CHEBI:29034"/>
        <dbReference type="EC" id="1.16.3.1"/>
    </reaction>
</comment>
<dbReference type="AlphaFoldDB" id="A0A2S2Q4D1"/>
<dbReference type="InterPro" id="IPR009078">
    <property type="entry name" value="Ferritin-like_SF"/>
</dbReference>
<accession>A0A2S2Q4D1</accession>
<feature type="compositionally biased region" description="Basic and acidic residues" evidence="16">
    <location>
        <begin position="21"/>
        <end position="36"/>
    </location>
</feature>
<comment type="subcellular location">
    <subcellularLocation>
        <location evidence="1">Golgi apparatus</location>
    </subcellularLocation>
    <subcellularLocation>
        <location evidence="2">Secreted</location>
    </subcellularLocation>
</comment>
<keyword evidence="5" id="KW-0964">Secreted</keyword>
<feature type="region of interest" description="Disordered" evidence="16">
    <location>
        <begin position="1"/>
        <end position="36"/>
    </location>
</feature>
<evidence type="ECO:0000256" key="8">
    <source>
        <dbReference type="ARBA" id="ARBA00023002"/>
    </source>
</evidence>
<dbReference type="SUPFAM" id="SSF47240">
    <property type="entry name" value="Ferritin-like"/>
    <property type="match status" value="1"/>
</dbReference>
<evidence type="ECO:0000256" key="12">
    <source>
        <dbReference type="ARBA" id="ARBA00047990"/>
    </source>
</evidence>
<feature type="compositionally biased region" description="Basic residues" evidence="16">
    <location>
        <begin position="7"/>
        <end position="20"/>
    </location>
</feature>
<protein>
    <recommendedName>
        <fullName evidence="15">Ferritin</fullName>
        <ecNumber evidence="15">1.16.3.1</ecNumber>
    </recommendedName>
</protein>
<evidence type="ECO:0000256" key="5">
    <source>
        <dbReference type="ARBA" id="ARBA00022525"/>
    </source>
</evidence>
<dbReference type="GO" id="GO:0005576">
    <property type="term" value="C:extracellular region"/>
    <property type="evidence" value="ECO:0007669"/>
    <property type="project" value="UniProtKB-SubCell"/>
</dbReference>
<evidence type="ECO:0000256" key="2">
    <source>
        <dbReference type="ARBA" id="ARBA00004613"/>
    </source>
</evidence>
<keyword evidence="8 15" id="KW-0560">Oxidoreductase</keyword>
<keyword evidence="10" id="KW-0333">Golgi apparatus</keyword>
<keyword evidence="6 14" id="KW-0479">Metal-binding</keyword>
<dbReference type="EMBL" id="GGMS01003258">
    <property type="protein sequence ID" value="MBY72461.1"/>
    <property type="molecule type" value="Transcribed_RNA"/>
</dbReference>